<feature type="transmembrane region" description="Helical" evidence="6">
    <location>
        <begin position="263"/>
        <end position="288"/>
    </location>
</feature>
<organism evidence="8 9">
    <name type="scientific">Enterococcus canis</name>
    <dbReference type="NCBI Taxonomy" id="214095"/>
    <lineage>
        <taxon>Bacteria</taxon>
        <taxon>Bacillati</taxon>
        <taxon>Bacillota</taxon>
        <taxon>Bacilli</taxon>
        <taxon>Lactobacillales</taxon>
        <taxon>Enterococcaceae</taxon>
        <taxon>Enterococcus</taxon>
    </lineage>
</organism>
<reference evidence="8 9" key="1">
    <citation type="submission" date="2014-12" db="EMBL/GenBank/DDBJ databases">
        <title>Draft genome sequences of 29 type strains of Enterococci.</title>
        <authorList>
            <person name="Zhong Z."/>
            <person name="Sun Z."/>
            <person name="Liu W."/>
            <person name="Zhang W."/>
            <person name="Zhang H."/>
        </authorList>
    </citation>
    <scope>NUCLEOTIDE SEQUENCE [LARGE SCALE GENOMIC DNA]</scope>
    <source>
        <strain evidence="8 9">DSM 17029</strain>
    </source>
</reference>
<dbReference type="InterPro" id="IPR036259">
    <property type="entry name" value="MFS_trans_sf"/>
</dbReference>
<gene>
    <name evidence="8" type="ORF">RU97_GL001078</name>
</gene>
<feature type="transmembrane region" description="Helical" evidence="6">
    <location>
        <begin position="49"/>
        <end position="67"/>
    </location>
</feature>
<dbReference type="RefSeq" id="WP_067390256.1">
    <property type="nucleotide sequence ID" value="NZ_JXKH01000002.1"/>
</dbReference>
<dbReference type="PANTHER" id="PTHR42718">
    <property type="entry name" value="MAJOR FACILITATOR SUPERFAMILY MULTIDRUG TRANSPORTER MFSC"/>
    <property type="match status" value="1"/>
</dbReference>
<name>A0A1L8RIC6_9ENTE</name>
<sequence>MYAPKIVKNRGLITVIILLATFISMMSQTMMVTALPLIKEMMQVPLTTAQWLTTGYTLIVGVVTPITSNVYEKYSSRTIFLSLLLLFSVGTLTGALAPNFWILLLGRLLQAAAGGFLMAFQMTTMMSIYPPSQRGMIMGLSTFVIAFGPAVGPTVAGTILNYLNWRYLFISVLPIMILILIISIVWFPNFSEPKAVKIDFISVLESFLSITAIMLSITIMRHQIVLGVGLLCLGILIGWLLLRRQLRMEKPLINVHLFKNTTFVKMTMISTLVYIILVGLGQLVSIYAQVQLAIDSLTTGLILLPGAILNAFSSIIVGRIYDKRGPSALIITGCLLMVASFIPFLVPGMQITPLLLAVTYAVCLLGIGLVFSPSLTESFKEVEPTQISQATALNNTLRQLFASVGITIMISVLTISPSMNTGIVWVMAICLVLTLTILIMISRFKKGNLQ</sequence>
<evidence type="ECO:0000313" key="9">
    <source>
        <dbReference type="Proteomes" id="UP000181884"/>
    </source>
</evidence>
<feature type="transmembrane region" description="Helical" evidence="6">
    <location>
        <begin position="300"/>
        <end position="321"/>
    </location>
</feature>
<dbReference type="SUPFAM" id="SSF103473">
    <property type="entry name" value="MFS general substrate transporter"/>
    <property type="match status" value="1"/>
</dbReference>
<feature type="transmembrane region" description="Helical" evidence="6">
    <location>
        <begin position="136"/>
        <end position="159"/>
    </location>
</feature>
<dbReference type="AlphaFoldDB" id="A0A1L8RIC6"/>
<feature type="transmembrane region" description="Helical" evidence="6">
    <location>
        <begin position="328"/>
        <end position="346"/>
    </location>
</feature>
<dbReference type="EMBL" id="JXKH01000002">
    <property type="protein sequence ID" value="OJG19507.1"/>
    <property type="molecule type" value="Genomic_DNA"/>
</dbReference>
<protein>
    <submittedName>
        <fullName evidence="8">Multidrug transporter</fullName>
    </submittedName>
</protein>
<evidence type="ECO:0000313" key="8">
    <source>
        <dbReference type="EMBL" id="OJG19507.1"/>
    </source>
</evidence>
<feature type="transmembrane region" description="Helical" evidence="6">
    <location>
        <begin position="165"/>
        <end position="188"/>
    </location>
</feature>
<evidence type="ECO:0000259" key="7">
    <source>
        <dbReference type="PROSITE" id="PS50850"/>
    </source>
</evidence>
<dbReference type="PROSITE" id="PS50850">
    <property type="entry name" value="MFS"/>
    <property type="match status" value="1"/>
</dbReference>
<feature type="transmembrane region" description="Helical" evidence="6">
    <location>
        <begin position="79"/>
        <end position="102"/>
    </location>
</feature>
<keyword evidence="2" id="KW-0813">Transport</keyword>
<proteinExistence type="predicted"/>
<feature type="transmembrane region" description="Helical" evidence="6">
    <location>
        <begin position="422"/>
        <end position="441"/>
    </location>
</feature>
<dbReference type="STRING" id="214095.RU97_GL001078"/>
<feature type="transmembrane region" description="Helical" evidence="6">
    <location>
        <begin position="108"/>
        <end position="129"/>
    </location>
</feature>
<keyword evidence="9" id="KW-1185">Reference proteome</keyword>
<dbReference type="Pfam" id="PF07690">
    <property type="entry name" value="MFS_1"/>
    <property type="match status" value="1"/>
</dbReference>
<keyword evidence="5 6" id="KW-0472">Membrane</keyword>
<comment type="subcellular location">
    <subcellularLocation>
        <location evidence="1">Cell membrane</location>
        <topology evidence="1">Multi-pass membrane protein</topology>
    </subcellularLocation>
</comment>
<evidence type="ECO:0000256" key="6">
    <source>
        <dbReference type="SAM" id="Phobius"/>
    </source>
</evidence>
<dbReference type="InterPro" id="IPR020846">
    <property type="entry name" value="MFS_dom"/>
</dbReference>
<feature type="transmembrane region" description="Helical" evidence="6">
    <location>
        <begin position="224"/>
        <end position="242"/>
    </location>
</feature>
<keyword evidence="4 6" id="KW-1133">Transmembrane helix</keyword>
<keyword evidence="3 6" id="KW-0812">Transmembrane</keyword>
<evidence type="ECO:0000256" key="1">
    <source>
        <dbReference type="ARBA" id="ARBA00004651"/>
    </source>
</evidence>
<accession>A0A1L8RIC6</accession>
<feature type="transmembrane region" description="Helical" evidence="6">
    <location>
        <begin position="12"/>
        <end position="37"/>
    </location>
</feature>
<dbReference type="PRINTS" id="PR01036">
    <property type="entry name" value="TCRTETB"/>
</dbReference>
<evidence type="ECO:0000256" key="4">
    <source>
        <dbReference type="ARBA" id="ARBA00022989"/>
    </source>
</evidence>
<evidence type="ECO:0000256" key="2">
    <source>
        <dbReference type="ARBA" id="ARBA00022448"/>
    </source>
</evidence>
<dbReference type="InterPro" id="IPR011701">
    <property type="entry name" value="MFS"/>
</dbReference>
<dbReference type="Proteomes" id="UP000181884">
    <property type="component" value="Unassembled WGS sequence"/>
</dbReference>
<dbReference type="GO" id="GO:0005886">
    <property type="term" value="C:plasma membrane"/>
    <property type="evidence" value="ECO:0007669"/>
    <property type="project" value="UniProtKB-SubCell"/>
</dbReference>
<feature type="transmembrane region" description="Helical" evidence="6">
    <location>
        <begin position="200"/>
        <end position="218"/>
    </location>
</feature>
<evidence type="ECO:0000256" key="5">
    <source>
        <dbReference type="ARBA" id="ARBA00023136"/>
    </source>
</evidence>
<comment type="caution">
    <text evidence="8">The sequence shown here is derived from an EMBL/GenBank/DDBJ whole genome shotgun (WGS) entry which is preliminary data.</text>
</comment>
<dbReference type="Gene3D" id="1.20.1250.20">
    <property type="entry name" value="MFS general substrate transporter like domains"/>
    <property type="match status" value="1"/>
</dbReference>
<dbReference type="Gene3D" id="1.20.1720.10">
    <property type="entry name" value="Multidrug resistance protein D"/>
    <property type="match status" value="1"/>
</dbReference>
<feature type="transmembrane region" description="Helical" evidence="6">
    <location>
        <begin position="396"/>
        <end position="416"/>
    </location>
</feature>
<dbReference type="GO" id="GO:0022857">
    <property type="term" value="F:transmembrane transporter activity"/>
    <property type="evidence" value="ECO:0007669"/>
    <property type="project" value="InterPro"/>
</dbReference>
<dbReference type="PANTHER" id="PTHR42718:SF24">
    <property type="entry name" value="MAJOR FACILITATOR SUPERFAMILY (MFS) PROFILE DOMAIN-CONTAINING PROTEIN"/>
    <property type="match status" value="1"/>
</dbReference>
<feature type="domain" description="Major facilitator superfamily (MFS) profile" evidence="7">
    <location>
        <begin position="13"/>
        <end position="446"/>
    </location>
</feature>
<feature type="transmembrane region" description="Helical" evidence="6">
    <location>
        <begin position="352"/>
        <end position="375"/>
    </location>
</feature>
<evidence type="ECO:0000256" key="3">
    <source>
        <dbReference type="ARBA" id="ARBA00022692"/>
    </source>
</evidence>